<keyword evidence="1" id="KW-0472">Membrane</keyword>
<keyword evidence="1" id="KW-1133">Transmembrane helix</keyword>
<feature type="transmembrane region" description="Helical" evidence="1">
    <location>
        <begin position="153"/>
        <end position="177"/>
    </location>
</feature>
<feature type="transmembrane region" description="Helical" evidence="1">
    <location>
        <begin position="114"/>
        <end position="133"/>
    </location>
</feature>
<evidence type="ECO:0000256" key="1">
    <source>
        <dbReference type="SAM" id="Phobius"/>
    </source>
</evidence>
<feature type="transmembrane region" description="Helical" evidence="1">
    <location>
        <begin position="260"/>
        <end position="278"/>
    </location>
</feature>
<name>A0A9N8E0J5_9STRA</name>
<dbReference type="PANTHER" id="PTHR33802:SF2">
    <property type="entry name" value="EF-HAND DOMAIN-CONTAINING PROTEIN"/>
    <property type="match status" value="1"/>
</dbReference>
<dbReference type="OrthoDB" id="5586934at2759"/>
<dbReference type="Proteomes" id="UP001153069">
    <property type="component" value="Unassembled WGS sequence"/>
</dbReference>
<proteinExistence type="predicted"/>
<protein>
    <submittedName>
        <fullName evidence="2">Uncharacterized protein</fullName>
    </submittedName>
</protein>
<keyword evidence="1" id="KW-0812">Transmembrane</keyword>
<feature type="transmembrane region" description="Helical" evidence="1">
    <location>
        <begin position="12"/>
        <end position="35"/>
    </location>
</feature>
<gene>
    <name evidence="2" type="ORF">SEMRO_504_G155980.1</name>
</gene>
<organism evidence="2 3">
    <name type="scientific">Seminavis robusta</name>
    <dbReference type="NCBI Taxonomy" id="568900"/>
    <lineage>
        <taxon>Eukaryota</taxon>
        <taxon>Sar</taxon>
        <taxon>Stramenopiles</taxon>
        <taxon>Ochrophyta</taxon>
        <taxon>Bacillariophyta</taxon>
        <taxon>Bacillariophyceae</taxon>
        <taxon>Bacillariophycidae</taxon>
        <taxon>Naviculales</taxon>
        <taxon>Naviculaceae</taxon>
        <taxon>Seminavis</taxon>
    </lineage>
</organism>
<dbReference type="EMBL" id="CAICTM010000503">
    <property type="protein sequence ID" value="CAB9511809.1"/>
    <property type="molecule type" value="Genomic_DNA"/>
</dbReference>
<feature type="transmembrane region" description="Helical" evidence="1">
    <location>
        <begin position="215"/>
        <end position="232"/>
    </location>
</feature>
<sequence length="293" mass="32464">MSLIETLSRLSALNILNVLAYLANVLLVNGFSSLFHLPDNATMSAKYQTIVTPAGWAFAIWGLIFLMQLIWSVAQVAFPSYRNNPLVLLGVGHNYIAVCAFQIAWTVSFGLEQILMSMMWMVGILYYLIRIHVSMQNVLSESDESLRVSHNFWLLRFPFDLHLGWIVAATLVNFSVVLQAHVESAAVKFAAGILTLAVAFVVASGVLYMEKDKKFPNVVIPMVLVWALNAIGKELSQPKELIVNTYTNGEIEVVQYGSEVAALSILLLAIGVVARAIWKNPATSRVEEYSLLD</sequence>
<keyword evidence="3" id="KW-1185">Reference proteome</keyword>
<evidence type="ECO:0000313" key="3">
    <source>
        <dbReference type="Proteomes" id="UP001153069"/>
    </source>
</evidence>
<evidence type="ECO:0000313" key="2">
    <source>
        <dbReference type="EMBL" id="CAB9511809.1"/>
    </source>
</evidence>
<comment type="caution">
    <text evidence="2">The sequence shown here is derived from an EMBL/GenBank/DDBJ whole genome shotgun (WGS) entry which is preliminary data.</text>
</comment>
<reference evidence="2" key="1">
    <citation type="submission" date="2020-06" db="EMBL/GenBank/DDBJ databases">
        <authorList>
            <consortium name="Plant Systems Biology data submission"/>
        </authorList>
    </citation>
    <scope>NUCLEOTIDE SEQUENCE</scope>
    <source>
        <strain evidence="2">D6</strain>
    </source>
</reference>
<dbReference type="PANTHER" id="PTHR33802">
    <property type="entry name" value="SI:CH211-161H7.5-RELATED"/>
    <property type="match status" value="1"/>
</dbReference>
<feature type="transmembrane region" description="Helical" evidence="1">
    <location>
        <begin position="189"/>
        <end position="208"/>
    </location>
</feature>
<feature type="transmembrane region" description="Helical" evidence="1">
    <location>
        <begin position="86"/>
        <end position="108"/>
    </location>
</feature>
<dbReference type="AlphaFoldDB" id="A0A9N8E0J5"/>
<feature type="transmembrane region" description="Helical" evidence="1">
    <location>
        <begin position="55"/>
        <end position="74"/>
    </location>
</feature>
<accession>A0A9N8E0J5</accession>